<dbReference type="AlphaFoldDB" id="A0A0A8Z030"/>
<dbReference type="EMBL" id="GBRH01265754">
    <property type="protein sequence ID" value="JAD32141.1"/>
    <property type="molecule type" value="Transcribed_RNA"/>
</dbReference>
<protein>
    <submittedName>
        <fullName evidence="1">Uncharacterized protein</fullName>
    </submittedName>
</protein>
<accession>A0A0A8Z030</accession>
<evidence type="ECO:0000313" key="1">
    <source>
        <dbReference type="EMBL" id="JAD32141.1"/>
    </source>
</evidence>
<reference evidence="1" key="1">
    <citation type="submission" date="2014-09" db="EMBL/GenBank/DDBJ databases">
        <authorList>
            <person name="Magalhaes I.L.F."/>
            <person name="Oliveira U."/>
            <person name="Santos F.R."/>
            <person name="Vidigal T.H.D.A."/>
            <person name="Brescovit A.D."/>
            <person name="Santos A.J."/>
        </authorList>
    </citation>
    <scope>NUCLEOTIDE SEQUENCE</scope>
    <source>
        <tissue evidence="1">Shoot tissue taken approximately 20 cm above the soil surface</tissue>
    </source>
</reference>
<name>A0A0A8Z030_ARUDO</name>
<organism evidence="1">
    <name type="scientific">Arundo donax</name>
    <name type="common">Giant reed</name>
    <name type="synonym">Donax arundinaceus</name>
    <dbReference type="NCBI Taxonomy" id="35708"/>
    <lineage>
        <taxon>Eukaryota</taxon>
        <taxon>Viridiplantae</taxon>
        <taxon>Streptophyta</taxon>
        <taxon>Embryophyta</taxon>
        <taxon>Tracheophyta</taxon>
        <taxon>Spermatophyta</taxon>
        <taxon>Magnoliopsida</taxon>
        <taxon>Liliopsida</taxon>
        <taxon>Poales</taxon>
        <taxon>Poaceae</taxon>
        <taxon>PACMAD clade</taxon>
        <taxon>Arundinoideae</taxon>
        <taxon>Arundineae</taxon>
        <taxon>Arundo</taxon>
    </lineage>
</organism>
<proteinExistence type="predicted"/>
<reference evidence="1" key="2">
    <citation type="journal article" date="2015" name="Data Brief">
        <title>Shoot transcriptome of the giant reed, Arundo donax.</title>
        <authorList>
            <person name="Barrero R.A."/>
            <person name="Guerrero F.D."/>
            <person name="Moolhuijzen P."/>
            <person name="Goolsby J.A."/>
            <person name="Tidwell J."/>
            <person name="Bellgard S.E."/>
            <person name="Bellgard M.I."/>
        </authorList>
    </citation>
    <scope>NUCLEOTIDE SEQUENCE</scope>
    <source>
        <tissue evidence="1">Shoot tissue taken approximately 20 cm above the soil surface</tissue>
    </source>
</reference>
<sequence>MLLLHIAELHISFLYHKLHLLALMKV</sequence>